<evidence type="ECO:0000313" key="3">
    <source>
        <dbReference type="Proteomes" id="UP000663637"/>
    </source>
</evidence>
<keyword evidence="3" id="KW-1185">Reference proteome</keyword>
<sequence length="198" mass="21279">MTQSSNNGGVCKMARLVATMLFAALFPSALALAQTEPGEDGGTSVQVAPQHSGMVVRNAMLIDGSGAPLRGKEDIYVRGGIIAEIRDSIPILSGTGLALTHTTIPVMPLSYNYYDERRRFRIREYVRQGGHVSAGSDSGGPFQLYGFQTVRELELLLEAGLTPLEGYKQSDPERRVGFAAAPDGCAAARIRCRHGDPR</sequence>
<evidence type="ECO:0000256" key="1">
    <source>
        <dbReference type="SAM" id="SignalP"/>
    </source>
</evidence>
<reference evidence="2 3" key="1">
    <citation type="submission" date="2020-09" db="EMBL/GenBank/DDBJ databases">
        <title>Complete genome sequence of altererythrobacter flavus SS-21NJ, isolated from Dongying oil sludge in Shandong province.</title>
        <authorList>
            <person name="Sun S."/>
            <person name="Zhang Z."/>
        </authorList>
    </citation>
    <scope>NUCLEOTIDE SEQUENCE [LARGE SCALE GENOMIC DNA]</scope>
    <source>
        <strain evidence="2 3">SS-21NJ</strain>
    </source>
</reference>
<evidence type="ECO:0000313" key="2">
    <source>
        <dbReference type="EMBL" id="QSB45334.1"/>
    </source>
</evidence>
<dbReference type="EMBL" id="CP061510">
    <property type="protein sequence ID" value="QSB45334.1"/>
    <property type="molecule type" value="Genomic_DNA"/>
</dbReference>
<name>A0ABX7KBG0_9SPHN</name>
<dbReference type="RefSeq" id="WP_205444238.1">
    <property type="nucleotide sequence ID" value="NZ_CP061510.1"/>
</dbReference>
<dbReference type="Proteomes" id="UP000663637">
    <property type="component" value="Chromosome"/>
</dbReference>
<dbReference type="InterPro" id="IPR032466">
    <property type="entry name" value="Metal_Hydrolase"/>
</dbReference>
<proteinExistence type="predicted"/>
<dbReference type="SUPFAM" id="SSF51556">
    <property type="entry name" value="Metallo-dependent hydrolases"/>
    <property type="match status" value="1"/>
</dbReference>
<protein>
    <recommendedName>
        <fullName evidence="4">Amidohydrolase-related domain-containing protein</fullName>
    </recommendedName>
</protein>
<dbReference type="InterPro" id="IPR011059">
    <property type="entry name" value="Metal-dep_hydrolase_composite"/>
</dbReference>
<evidence type="ECO:0008006" key="4">
    <source>
        <dbReference type="Google" id="ProtNLM"/>
    </source>
</evidence>
<organism evidence="2 3">
    <name type="scientific">Tsuneonella flava</name>
    <dbReference type="NCBI Taxonomy" id="2055955"/>
    <lineage>
        <taxon>Bacteria</taxon>
        <taxon>Pseudomonadati</taxon>
        <taxon>Pseudomonadota</taxon>
        <taxon>Alphaproteobacteria</taxon>
        <taxon>Sphingomonadales</taxon>
        <taxon>Erythrobacteraceae</taxon>
        <taxon>Tsuneonella</taxon>
    </lineage>
</organism>
<accession>A0ABX7KBG0</accession>
<gene>
    <name evidence="2" type="ORF">IDJ81_04195</name>
</gene>
<keyword evidence="1" id="KW-0732">Signal</keyword>
<feature type="signal peptide" evidence="1">
    <location>
        <begin position="1"/>
        <end position="33"/>
    </location>
</feature>
<dbReference type="SUPFAM" id="SSF51338">
    <property type="entry name" value="Composite domain of metallo-dependent hydrolases"/>
    <property type="match status" value="1"/>
</dbReference>
<feature type="chain" id="PRO_5045226358" description="Amidohydrolase-related domain-containing protein" evidence="1">
    <location>
        <begin position="34"/>
        <end position="198"/>
    </location>
</feature>